<dbReference type="EMBL" id="JAHIBW010000016">
    <property type="protein sequence ID" value="KAG7303658.1"/>
    <property type="molecule type" value="Genomic_DNA"/>
</dbReference>
<comment type="caution">
    <text evidence="1">The sequence shown here is derived from an EMBL/GenBank/DDBJ whole genome shotgun (WGS) entry which is preliminary data.</text>
</comment>
<protein>
    <submittedName>
        <fullName evidence="1">Uncharacterized protein</fullName>
    </submittedName>
</protein>
<feature type="non-terminal residue" evidence="1">
    <location>
        <position position="1"/>
    </location>
</feature>
<sequence>GNPSRRKNPSKSHRLSPSKHVFGFVKSDPNPYWIPLKMHRGGGGRCWQIFELILLQKYANRWIHPA</sequence>
<name>A0ABQ7QEL3_PLUXY</name>
<keyword evidence="2" id="KW-1185">Reference proteome</keyword>
<accession>A0ABQ7QEL3</accession>
<evidence type="ECO:0000313" key="2">
    <source>
        <dbReference type="Proteomes" id="UP000823941"/>
    </source>
</evidence>
<evidence type="ECO:0000313" key="1">
    <source>
        <dbReference type="EMBL" id="KAG7303658.1"/>
    </source>
</evidence>
<gene>
    <name evidence="1" type="ORF">JYU34_012208</name>
</gene>
<organism evidence="1 2">
    <name type="scientific">Plutella xylostella</name>
    <name type="common">Diamondback moth</name>
    <name type="synonym">Plutella maculipennis</name>
    <dbReference type="NCBI Taxonomy" id="51655"/>
    <lineage>
        <taxon>Eukaryota</taxon>
        <taxon>Metazoa</taxon>
        <taxon>Ecdysozoa</taxon>
        <taxon>Arthropoda</taxon>
        <taxon>Hexapoda</taxon>
        <taxon>Insecta</taxon>
        <taxon>Pterygota</taxon>
        <taxon>Neoptera</taxon>
        <taxon>Endopterygota</taxon>
        <taxon>Lepidoptera</taxon>
        <taxon>Glossata</taxon>
        <taxon>Ditrysia</taxon>
        <taxon>Yponomeutoidea</taxon>
        <taxon>Plutellidae</taxon>
        <taxon>Plutella</taxon>
    </lineage>
</organism>
<reference evidence="1 2" key="1">
    <citation type="submission" date="2021-06" db="EMBL/GenBank/DDBJ databases">
        <title>A haploid diamondback moth (Plutella xylostella L.) genome assembly resolves 31 chromosomes and identifies a diamide resistance mutation.</title>
        <authorList>
            <person name="Ward C.M."/>
            <person name="Perry K.D."/>
            <person name="Baker G."/>
            <person name="Powis K."/>
            <person name="Heckel D.G."/>
            <person name="Baxter S.W."/>
        </authorList>
    </citation>
    <scope>NUCLEOTIDE SEQUENCE [LARGE SCALE GENOMIC DNA]</scope>
    <source>
        <strain evidence="1 2">LV</strain>
        <tissue evidence="1">Single pupa</tissue>
    </source>
</reference>
<dbReference type="Proteomes" id="UP000823941">
    <property type="component" value="Chromosome 16"/>
</dbReference>
<proteinExistence type="predicted"/>